<keyword evidence="3" id="KW-0731">Sigma factor</keyword>
<name>A0A840XPZ1_9PROT</name>
<accession>A0A840XPZ1</accession>
<dbReference type="PANTHER" id="PTHR43133:SF62">
    <property type="entry name" value="RNA POLYMERASE SIGMA FACTOR SIGZ"/>
    <property type="match status" value="1"/>
</dbReference>
<dbReference type="InterPro" id="IPR007627">
    <property type="entry name" value="RNA_pol_sigma70_r2"/>
</dbReference>
<comment type="caution">
    <text evidence="7">The sequence shown here is derived from an EMBL/GenBank/DDBJ whole genome shotgun (WGS) entry which is preliminary data.</text>
</comment>
<dbReference type="InterPro" id="IPR013325">
    <property type="entry name" value="RNA_pol_sigma_r2"/>
</dbReference>
<dbReference type="Gene3D" id="1.10.10.10">
    <property type="entry name" value="Winged helix-like DNA-binding domain superfamily/Winged helix DNA-binding domain"/>
    <property type="match status" value="1"/>
</dbReference>
<dbReference type="Gene3D" id="1.10.1740.10">
    <property type="match status" value="1"/>
</dbReference>
<dbReference type="Pfam" id="PF08281">
    <property type="entry name" value="Sigma70_r4_2"/>
    <property type="match status" value="1"/>
</dbReference>
<dbReference type="InterPro" id="IPR013249">
    <property type="entry name" value="RNA_pol_sigma70_r4_t2"/>
</dbReference>
<dbReference type="EMBL" id="JACIJE010000008">
    <property type="protein sequence ID" value="MBB5690678.1"/>
    <property type="molecule type" value="Genomic_DNA"/>
</dbReference>
<evidence type="ECO:0000313" key="8">
    <source>
        <dbReference type="Proteomes" id="UP000562254"/>
    </source>
</evidence>
<organism evidence="7 8">
    <name type="scientific">Neoroseomonas alkaliterrae</name>
    <dbReference type="NCBI Taxonomy" id="1452450"/>
    <lineage>
        <taxon>Bacteria</taxon>
        <taxon>Pseudomonadati</taxon>
        <taxon>Pseudomonadota</taxon>
        <taxon>Alphaproteobacteria</taxon>
        <taxon>Acetobacterales</taxon>
        <taxon>Acetobacteraceae</taxon>
        <taxon>Neoroseomonas</taxon>
    </lineage>
</organism>
<dbReference type="GO" id="GO:0003677">
    <property type="term" value="F:DNA binding"/>
    <property type="evidence" value="ECO:0007669"/>
    <property type="project" value="InterPro"/>
</dbReference>
<dbReference type="GO" id="GO:0006352">
    <property type="term" value="P:DNA-templated transcription initiation"/>
    <property type="evidence" value="ECO:0007669"/>
    <property type="project" value="InterPro"/>
</dbReference>
<dbReference type="InterPro" id="IPR036388">
    <property type="entry name" value="WH-like_DNA-bd_sf"/>
</dbReference>
<dbReference type="PANTHER" id="PTHR43133">
    <property type="entry name" value="RNA POLYMERASE ECF-TYPE SIGMA FACTO"/>
    <property type="match status" value="1"/>
</dbReference>
<feature type="domain" description="RNA polymerase sigma-70 region 2" evidence="5">
    <location>
        <begin position="25"/>
        <end position="93"/>
    </location>
</feature>
<dbReference type="InterPro" id="IPR013324">
    <property type="entry name" value="RNA_pol_sigma_r3/r4-like"/>
</dbReference>
<evidence type="ECO:0000259" key="5">
    <source>
        <dbReference type="Pfam" id="PF04542"/>
    </source>
</evidence>
<feature type="domain" description="RNA polymerase sigma factor 70 region 4 type 2" evidence="6">
    <location>
        <begin position="122"/>
        <end position="174"/>
    </location>
</feature>
<protein>
    <submittedName>
        <fullName evidence="7">RNA polymerase sigma-70 factor (ECF subfamily)</fullName>
    </submittedName>
</protein>
<dbReference type="AlphaFoldDB" id="A0A840XPZ1"/>
<evidence type="ECO:0000256" key="4">
    <source>
        <dbReference type="ARBA" id="ARBA00023163"/>
    </source>
</evidence>
<dbReference type="InterPro" id="IPR014284">
    <property type="entry name" value="RNA_pol_sigma-70_dom"/>
</dbReference>
<dbReference type="Pfam" id="PF04542">
    <property type="entry name" value="Sigma70_r2"/>
    <property type="match status" value="1"/>
</dbReference>
<dbReference type="GO" id="GO:0016987">
    <property type="term" value="F:sigma factor activity"/>
    <property type="evidence" value="ECO:0007669"/>
    <property type="project" value="UniProtKB-KW"/>
</dbReference>
<sequence length="179" mass="19413">MTAALDLPDLLGLVAAGDRSALRSLYERQSSRLFGIANAILRDRDVAADAVQEVFLRVARRAGQFDRGRGSAEAWLAGITRHAALDILRARGRELPTDDPALGDEAVSPEAEARLIATAEGRRLRDCLAALEPKNRFGIILAFVHGLSHPQIAERLGTPLGTTKSWIRRGLLALKECLS</sequence>
<evidence type="ECO:0000259" key="6">
    <source>
        <dbReference type="Pfam" id="PF08281"/>
    </source>
</evidence>
<gene>
    <name evidence="7" type="ORF">FHS88_002818</name>
</gene>
<evidence type="ECO:0000256" key="3">
    <source>
        <dbReference type="ARBA" id="ARBA00023082"/>
    </source>
</evidence>
<dbReference type="CDD" id="cd06171">
    <property type="entry name" value="Sigma70_r4"/>
    <property type="match status" value="1"/>
</dbReference>
<keyword evidence="4" id="KW-0804">Transcription</keyword>
<reference evidence="7 8" key="1">
    <citation type="submission" date="2020-08" db="EMBL/GenBank/DDBJ databases">
        <title>Genomic Encyclopedia of Type Strains, Phase IV (KMG-IV): sequencing the most valuable type-strain genomes for metagenomic binning, comparative biology and taxonomic classification.</title>
        <authorList>
            <person name="Goeker M."/>
        </authorList>
    </citation>
    <scope>NUCLEOTIDE SEQUENCE [LARGE SCALE GENOMIC DNA]</scope>
    <source>
        <strain evidence="7 8">DSM 25895</strain>
    </source>
</reference>
<evidence type="ECO:0000313" key="7">
    <source>
        <dbReference type="EMBL" id="MBB5690678.1"/>
    </source>
</evidence>
<keyword evidence="8" id="KW-1185">Reference proteome</keyword>
<comment type="similarity">
    <text evidence="1">Belongs to the sigma-70 factor family. ECF subfamily.</text>
</comment>
<proteinExistence type="inferred from homology"/>
<evidence type="ECO:0000256" key="2">
    <source>
        <dbReference type="ARBA" id="ARBA00023015"/>
    </source>
</evidence>
<dbReference type="RefSeq" id="WP_184485734.1">
    <property type="nucleotide sequence ID" value="NZ_JAAEDJ010000076.1"/>
</dbReference>
<keyword evidence="2" id="KW-0805">Transcription regulation</keyword>
<dbReference type="SUPFAM" id="SSF88946">
    <property type="entry name" value="Sigma2 domain of RNA polymerase sigma factors"/>
    <property type="match status" value="1"/>
</dbReference>
<evidence type="ECO:0000256" key="1">
    <source>
        <dbReference type="ARBA" id="ARBA00010641"/>
    </source>
</evidence>
<dbReference type="SUPFAM" id="SSF88659">
    <property type="entry name" value="Sigma3 and sigma4 domains of RNA polymerase sigma factors"/>
    <property type="match status" value="1"/>
</dbReference>
<dbReference type="InterPro" id="IPR039425">
    <property type="entry name" value="RNA_pol_sigma-70-like"/>
</dbReference>
<dbReference type="Proteomes" id="UP000562254">
    <property type="component" value="Unassembled WGS sequence"/>
</dbReference>
<dbReference type="NCBIfam" id="TIGR02937">
    <property type="entry name" value="sigma70-ECF"/>
    <property type="match status" value="1"/>
</dbReference>